<dbReference type="NCBIfam" id="NF003467">
    <property type="entry name" value="PRK05092.1"/>
    <property type="match status" value="1"/>
</dbReference>
<comment type="function">
    <text evidence="7">Modifies, by uridylylation and deuridylylation, the PII regulatory proteins (GlnB and homologs), in response to the nitrogen status of the cell that GlnD senses through the glutamine level. Under low glutamine levels, catalyzes the conversion of the PII proteins and UTP to PII-UMP and PPi, while under higher glutamine levels, GlnD hydrolyzes PII-UMP to PII and UMP (deuridylylation). Thus, controls uridylylation state and activity of the PII proteins, and plays an important role in the regulation of nitrogen metabolism.</text>
</comment>
<dbReference type="EC" id="3.1.4.-" evidence="7"/>
<comment type="caution">
    <text evidence="7">Lacks conserved residue(s) required for the propagation of feature annotation.</text>
</comment>
<dbReference type="PANTHER" id="PTHR47320:SF1">
    <property type="entry name" value="BIFUNCTIONAL URIDYLYLTRANSFERASE_URIDYLYL-REMOVING ENZYME"/>
    <property type="match status" value="1"/>
</dbReference>
<dbReference type="Proteomes" id="UP001272097">
    <property type="component" value="Unassembled WGS sequence"/>
</dbReference>
<dbReference type="InterPro" id="IPR010043">
    <property type="entry name" value="UTase/UR"/>
</dbReference>
<keyword evidence="4 7" id="KW-0378">Hydrolase</keyword>
<dbReference type="InterPro" id="IPR045865">
    <property type="entry name" value="ACT-like_dom_sf"/>
</dbReference>
<dbReference type="InterPro" id="IPR043519">
    <property type="entry name" value="NT_sf"/>
</dbReference>
<keyword evidence="6 7" id="KW-0511">Multifunctional enzyme</keyword>
<feature type="region of interest" description="Uridylyltransferase" evidence="7">
    <location>
        <begin position="1"/>
        <end position="379"/>
    </location>
</feature>
<dbReference type="NCBIfam" id="TIGR01693">
    <property type="entry name" value="UTase_glnD"/>
    <property type="match status" value="1"/>
</dbReference>
<proteinExistence type="inferred from homology"/>
<evidence type="ECO:0000256" key="5">
    <source>
        <dbReference type="ARBA" id="ARBA00022842"/>
    </source>
</evidence>
<keyword evidence="2 7" id="KW-0548">Nucleotidyltransferase</keyword>
<dbReference type="InterPro" id="IPR002934">
    <property type="entry name" value="Polymerase_NTP_transf_dom"/>
</dbReference>
<accession>A0ABU4X0S1</accession>
<dbReference type="CDD" id="cd04899">
    <property type="entry name" value="ACT_ACR-UUR-like_2"/>
    <property type="match status" value="1"/>
</dbReference>
<dbReference type="SUPFAM" id="SSF81301">
    <property type="entry name" value="Nucleotidyltransferase"/>
    <property type="match status" value="1"/>
</dbReference>
<dbReference type="SUPFAM" id="SSF81891">
    <property type="entry name" value="Poly A polymerase C-terminal region-like"/>
    <property type="match status" value="1"/>
</dbReference>
<dbReference type="InterPro" id="IPR002912">
    <property type="entry name" value="ACT_dom"/>
</dbReference>
<dbReference type="Pfam" id="PF01966">
    <property type="entry name" value="HD"/>
    <property type="match status" value="1"/>
</dbReference>
<evidence type="ECO:0000256" key="2">
    <source>
        <dbReference type="ARBA" id="ARBA00022695"/>
    </source>
</evidence>
<evidence type="ECO:0000256" key="1">
    <source>
        <dbReference type="ARBA" id="ARBA00022679"/>
    </source>
</evidence>
<dbReference type="PROSITE" id="PS51831">
    <property type="entry name" value="HD"/>
    <property type="match status" value="1"/>
</dbReference>
<dbReference type="CDD" id="cd04900">
    <property type="entry name" value="ACT_UUR-like_1"/>
    <property type="match status" value="1"/>
</dbReference>
<feature type="domain" description="HD" evidence="9">
    <location>
        <begin position="496"/>
        <end position="619"/>
    </location>
</feature>
<dbReference type="EMBL" id="JAVIIS010000021">
    <property type="protein sequence ID" value="MDX8441098.1"/>
    <property type="molecule type" value="Genomic_DNA"/>
</dbReference>
<comment type="catalytic activity">
    <reaction evidence="7">
        <text>[protein-PII]-uridylyl-L-tyrosine + H2O = [protein-PII]-L-tyrosine + UMP + H(+)</text>
        <dbReference type="Rhea" id="RHEA:48600"/>
        <dbReference type="Rhea" id="RHEA-COMP:12147"/>
        <dbReference type="Rhea" id="RHEA-COMP:12148"/>
        <dbReference type="ChEBI" id="CHEBI:15377"/>
        <dbReference type="ChEBI" id="CHEBI:15378"/>
        <dbReference type="ChEBI" id="CHEBI:46858"/>
        <dbReference type="ChEBI" id="CHEBI:57865"/>
        <dbReference type="ChEBI" id="CHEBI:90602"/>
    </reaction>
</comment>
<dbReference type="Gene3D" id="3.30.70.260">
    <property type="match status" value="1"/>
</dbReference>
<comment type="cofactor">
    <cofactor evidence="7">
        <name>Mg(2+)</name>
        <dbReference type="ChEBI" id="CHEBI:18420"/>
    </cofactor>
</comment>
<keyword evidence="3" id="KW-0677">Repeat</keyword>
<dbReference type="Gene3D" id="3.30.460.10">
    <property type="entry name" value="Beta Polymerase, domain 2"/>
    <property type="match status" value="1"/>
</dbReference>
<dbReference type="CDD" id="cd00077">
    <property type="entry name" value="HDc"/>
    <property type="match status" value="1"/>
</dbReference>
<dbReference type="PANTHER" id="PTHR47320">
    <property type="entry name" value="BIFUNCTIONAL URIDYLYLTRANSFERASE/URIDYLYL-REMOVING ENZYME"/>
    <property type="match status" value="1"/>
</dbReference>
<comment type="domain">
    <text evidence="7">Has four distinct domains: an N-terminal nucleotidyltransferase (NT) domain responsible for UTase activity, a central HD domain that encodes UR activity, and two C-terminal ACT domains that seem to have a role in glutamine sensing.</text>
</comment>
<dbReference type="InterPro" id="IPR003607">
    <property type="entry name" value="HD/PDEase_dom"/>
</dbReference>
<dbReference type="SUPFAM" id="SSF81593">
    <property type="entry name" value="Nucleotidyltransferase substrate binding subunit/domain"/>
    <property type="match status" value="1"/>
</dbReference>
<evidence type="ECO:0000256" key="7">
    <source>
        <dbReference type="HAMAP-Rule" id="MF_00277"/>
    </source>
</evidence>
<evidence type="ECO:0000259" key="9">
    <source>
        <dbReference type="PROSITE" id="PS51831"/>
    </source>
</evidence>
<evidence type="ECO:0000256" key="4">
    <source>
        <dbReference type="ARBA" id="ARBA00022801"/>
    </source>
</evidence>
<dbReference type="CDD" id="cd05401">
    <property type="entry name" value="NT_GlnE_GlnD_like"/>
    <property type="match status" value="1"/>
</dbReference>
<comment type="catalytic activity">
    <reaction evidence="7">
        <text>[protein-PII]-L-tyrosine + UTP = [protein-PII]-uridylyl-L-tyrosine + diphosphate</text>
        <dbReference type="Rhea" id="RHEA:13673"/>
        <dbReference type="Rhea" id="RHEA-COMP:12147"/>
        <dbReference type="Rhea" id="RHEA-COMP:12148"/>
        <dbReference type="ChEBI" id="CHEBI:33019"/>
        <dbReference type="ChEBI" id="CHEBI:46398"/>
        <dbReference type="ChEBI" id="CHEBI:46858"/>
        <dbReference type="ChEBI" id="CHEBI:90602"/>
        <dbReference type="EC" id="2.7.7.59"/>
    </reaction>
</comment>
<evidence type="ECO:0000259" key="8">
    <source>
        <dbReference type="PROSITE" id="PS51671"/>
    </source>
</evidence>
<dbReference type="RefSeq" id="WP_320215036.1">
    <property type="nucleotide sequence ID" value="NZ_JAVIIS010000021.1"/>
</dbReference>
<dbReference type="PROSITE" id="PS51671">
    <property type="entry name" value="ACT"/>
    <property type="match status" value="2"/>
</dbReference>
<dbReference type="HAMAP" id="MF_00277">
    <property type="entry name" value="PII_uridylyl_transf"/>
    <property type="match status" value="1"/>
</dbReference>
<dbReference type="InterPro" id="IPR013546">
    <property type="entry name" value="PII_UdlTrfase/GS_AdlTrfase"/>
</dbReference>
<feature type="domain" description="ACT" evidence="8">
    <location>
        <begin position="848"/>
        <end position="924"/>
    </location>
</feature>
<dbReference type="SMART" id="SM00471">
    <property type="entry name" value="HDc"/>
    <property type="match status" value="1"/>
</dbReference>
<keyword evidence="1 7" id="KW-0808">Transferase</keyword>
<reference evidence="10 11" key="1">
    <citation type="submission" date="2023-08" db="EMBL/GenBank/DDBJ databases">
        <title>Implementing the SeqCode for naming new Mesorhizobium species isolated from Vachellia karroo root nodules.</title>
        <authorList>
            <person name="Van Lill M."/>
        </authorList>
    </citation>
    <scope>NUCLEOTIDE SEQUENCE [LARGE SCALE GENOMIC DNA]</scope>
    <source>
        <strain evidence="10 11">VK3E</strain>
    </source>
</reference>
<dbReference type="Pfam" id="PF08335">
    <property type="entry name" value="GlnD_UR_UTase"/>
    <property type="match status" value="1"/>
</dbReference>
<sequence length="934" mass="105138">MAKISLKLDEIIDGDALRRDLTALTAASAGDGSGPAVRTAVLQLLKSRMAEGRKIAETMLKGDGGGNACAERLSHLMDELIRALYDFAATHVYRVKNRSAAERMAVVAVGGYGRGTLAPGSDIDLLFLLPYKQTPWGEQIVEYMLYMLWDMGLKVGHATRNIDECLRLSRSDITIRTSILEARLLWGEHKLYDELLTRFDHEVVRTTGPEYVQAKLAERDERHAKAGESRYLVEPNVKDGKGGLRDLQTLFWIGKYFYRVRTGEELVEKGVFTEAEYREFQKAEDFLWAVRCHMHFLTGKAEERLHFDIQREIAERLGYTTHPGLSAVERFMKHYFLVAKDVGDLTRIFCAALEEEQAKHVPGFNRIFLTFSRRKRKLAGTSDFIVDNHRINIADDSVFERDPVNLLRLFWFADKHGLEFHPDALKLLTRSLGLVNKSLRRDAEANRLFLDILTSDRYAELNLRRMNEAGLLGRLIPDFGKIVAMMQFSMYHHYTVDEHLIRCIGVLAEIERGDGAKVHPLSHSLMPGLKKSREALYVAVLLHDIAKGRPEDHSEAGARIARRICPHMGLSAADTETVAWLVENHLVMSMTAQTRDLNDRKTIEDFASIVQSVERLKLLLILTVCDIRGVGPGVWNGWKGQLLRTLYFETELLLTGGFSEVSRAERTAAARERLAEALSAWPAKERKRYVAQHYENYLLTVDLSDQLRHAEFVREADAAGKKLATMVKTHEFEAVTEITVLAPDHPRLLSIIAGACAGAGGNIVDAQIFTTSDGRALDSILISREFDLDEDERRRAERVGRLIEDVLSGRSWLPEMIEKRTKPKRGAKAFRIPPRAEIRNTLSNRFSVIEVEGLDRPGLLSEITGTLSDLSLDIASAHITTFGEKVIDTFYVTDLTGQKIDSPTRTATIHKRLIDTLEGNSSDRNGKAKAAAAE</sequence>
<keyword evidence="11" id="KW-1185">Reference proteome</keyword>
<comment type="similarity">
    <text evidence="7">Belongs to the GlnD family.</text>
</comment>
<evidence type="ECO:0000256" key="6">
    <source>
        <dbReference type="ARBA" id="ARBA00023268"/>
    </source>
</evidence>
<evidence type="ECO:0000313" key="10">
    <source>
        <dbReference type="EMBL" id="MDX8441098.1"/>
    </source>
</evidence>
<evidence type="ECO:0000256" key="3">
    <source>
        <dbReference type="ARBA" id="ARBA00022737"/>
    </source>
</evidence>
<dbReference type="Pfam" id="PF01909">
    <property type="entry name" value="NTP_transf_2"/>
    <property type="match status" value="1"/>
</dbReference>
<feature type="domain" description="ACT" evidence="8">
    <location>
        <begin position="737"/>
        <end position="818"/>
    </location>
</feature>
<protein>
    <recommendedName>
        <fullName evidence="7">Bifunctional uridylyltransferase/uridylyl-removing enzyme</fullName>
        <shortName evidence="7">UTase/UR</shortName>
    </recommendedName>
    <alternativeName>
        <fullName evidence="7">Bifunctional [protein-PII] modification enzyme</fullName>
    </alternativeName>
    <alternativeName>
        <fullName evidence="7">Bifunctional nitrogen sensor protein</fullName>
    </alternativeName>
    <domain>
        <recommendedName>
            <fullName evidence="7">[Protein-PII] uridylyltransferase</fullName>
            <shortName evidence="7">PII uridylyltransferase</shortName>
            <shortName evidence="7">UTase</shortName>
            <ecNumber evidence="7">2.7.7.59</ecNumber>
        </recommendedName>
    </domain>
    <domain>
        <recommendedName>
            <fullName evidence="7">[Protein-PII]-UMP uridylyl-removing enzyme</fullName>
            <shortName evidence="7">UR</shortName>
            <ecNumber evidence="7">3.1.4.-</ecNumber>
        </recommendedName>
    </domain>
</protein>
<comment type="caution">
    <text evidence="10">The sequence shown here is derived from an EMBL/GenBank/DDBJ whole genome shotgun (WGS) entry which is preliminary data.</text>
</comment>
<keyword evidence="5 7" id="KW-0460">Magnesium</keyword>
<dbReference type="EC" id="2.7.7.59" evidence="7"/>
<dbReference type="PIRSF" id="PIRSF006288">
    <property type="entry name" value="PII_uridyltransf"/>
    <property type="match status" value="1"/>
</dbReference>
<dbReference type="Pfam" id="PF01842">
    <property type="entry name" value="ACT"/>
    <property type="match status" value="1"/>
</dbReference>
<comment type="activity regulation">
    <text evidence="7">Uridylyltransferase (UTase) activity is inhibited by glutamine, while glutamine activates uridylyl-removing (UR) activity.</text>
</comment>
<evidence type="ECO:0000313" key="11">
    <source>
        <dbReference type="Proteomes" id="UP001272097"/>
    </source>
</evidence>
<dbReference type="SUPFAM" id="SSF55021">
    <property type="entry name" value="ACT-like"/>
    <property type="match status" value="2"/>
</dbReference>
<gene>
    <name evidence="7" type="primary">glnD</name>
    <name evidence="10" type="ORF">RFM51_16005</name>
</gene>
<dbReference type="GO" id="GO:0008773">
    <property type="term" value="F:[protein-PII] uridylyltransferase activity"/>
    <property type="evidence" value="ECO:0007669"/>
    <property type="project" value="UniProtKB-EC"/>
</dbReference>
<dbReference type="InterPro" id="IPR006674">
    <property type="entry name" value="HD_domain"/>
</dbReference>
<name>A0ABU4X0S1_9HYPH</name>
<organism evidence="10 11">
    <name type="scientific">Mesorhizobium australafricanum</name>
    <dbReference type="NCBI Taxonomy" id="3072311"/>
    <lineage>
        <taxon>Bacteria</taxon>
        <taxon>Pseudomonadati</taxon>
        <taxon>Pseudomonadota</taxon>
        <taxon>Alphaproteobacteria</taxon>
        <taxon>Hyphomicrobiales</taxon>
        <taxon>Phyllobacteriaceae</taxon>
        <taxon>Mesorhizobium</taxon>
    </lineage>
</organism>
<dbReference type="Gene3D" id="1.10.3090.10">
    <property type="entry name" value="cca-adding enzyme, domain 2"/>
    <property type="match status" value="1"/>
</dbReference>